<dbReference type="InterPro" id="IPR023214">
    <property type="entry name" value="HAD_sf"/>
</dbReference>
<dbReference type="Pfam" id="PF12710">
    <property type="entry name" value="HAD"/>
    <property type="match status" value="1"/>
</dbReference>
<keyword evidence="3" id="KW-1185">Reference proteome</keyword>
<dbReference type="PANTHER" id="PTHR43434:SF1">
    <property type="entry name" value="PHOSPHOGLYCOLATE PHOSPHATASE"/>
    <property type="match status" value="1"/>
</dbReference>
<protein>
    <submittedName>
        <fullName evidence="2">Phosphoglycolate phosphatase</fullName>
    </submittedName>
</protein>
<dbReference type="InterPro" id="IPR023198">
    <property type="entry name" value="PGP-like_dom2"/>
</dbReference>
<sequence>MAMMVGFDLDMTLADTRAGIGAVYERLAAETGVAIDVELVTSRLGPPLAVELANWFPAGEVDAMVARYRELYPAIAVPASVTMPGAWDAIEAVRARGGRTMVVSAKNHRDTVATVEFLGLPVDVVRGGLWAAEKGIALREHGAGLYVGDHPGDVDAARAAGAFSLTVATGGYSAAVLRDYGADAVLSELTAFPSWLRDNPIQPPSSPPSADTATASSANTTTSTTSPSAIDT</sequence>
<name>A0A378YTX0_9NOCA</name>
<dbReference type="EMBL" id="UGRY01000002">
    <property type="protein sequence ID" value="SUA79921.1"/>
    <property type="molecule type" value="Genomic_DNA"/>
</dbReference>
<reference evidence="2 3" key="1">
    <citation type="submission" date="2018-06" db="EMBL/GenBank/DDBJ databases">
        <authorList>
            <consortium name="Pathogen Informatics"/>
            <person name="Doyle S."/>
        </authorList>
    </citation>
    <scope>NUCLEOTIDE SEQUENCE [LARGE SCALE GENOMIC DNA]</scope>
    <source>
        <strain evidence="2 3">NCTC1934</strain>
    </source>
</reference>
<dbReference type="AlphaFoldDB" id="A0A378YTX0"/>
<dbReference type="GO" id="GO:0008967">
    <property type="term" value="F:phosphoglycolate phosphatase activity"/>
    <property type="evidence" value="ECO:0007669"/>
    <property type="project" value="TreeGrafter"/>
</dbReference>
<dbReference type="InterPro" id="IPR050155">
    <property type="entry name" value="HAD-like_hydrolase_sf"/>
</dbReference>
<gene>
    <name evidence="2" type="ORF">NCTC1934_04029</name>
</gene>
<accession>A0A378YTX0</accession>
<dbReference type="Gene3D" id="3.40.50.1000">
    <property type="entry name" value="HAD superfamily/HAD-like"/>
    <property type="match status" value="1"/>
</dbReference>
<evidence type="ECO:0000256" key="1">
    <source>
        <dbReference type="SAM" id="MobiDB-lite"/>
    </source>
</evidence>
<organism evidence="2 3">
    <name type="scientific">Nocardia otitidiscaviarum</name>
    <dbReference type="NCBI Taxonomy" id="1823"/>
    <lineage>
        <taxon>Bacteria</taxon>
        <taxon>Bacillati</taxon>
        <taxon>Actinomycetota</taxon>
        <taxon>Actinomycetes</taxon>
        <taxon>Mycobacteriales</taxon>
        <taxon>Nocardiaceae</taxon>
        <taxon>Nocardia</taxon>
    </lineage>
</organism>
<dbReference type="Proteomes" id="UP000255467">
    <property type="component" value="Unassembled WGS sequence"/>
</dbReference>
<dbReference type="Gene3D" id="1.10.150.240">
    <property type="entry name" value="Putative phosphatase, domain 2"/>
    <property type="match status" value="1"/>
</dbReference>
<dbReference type="GO" id="GO:0006281">
    <property type="term" value="P:DNA repair"/>
    <property type="evidence" value="ECO:0007669"/>
    <property type="project" value="TreeGrafter"/>
</dbReference>
<dbReference type="SUPFAM" id="SSF56784">
    <property type="entry name" value="HAD-like"/>
    <property type="match status" value="1"/>
</dbReference>
<proteinExistence type="predicted"/>
<evidence type="ECO:0000313" key="2">
    <source>
        <dbReference type="EMBL" id="SUA79921.1"/>
    </source>
</evidence>
<feature type="compositionally biased region" description="Low complexity" evidence="1">
    <location>
        <begin position="208"/>
        <end position="232"/>
    </location>
</feature>
<feature type="region of interest" description="Disordered" evidence="1">
    <location>
        <begin position="198"/>
        <end position="232"/>
    </location>
</feature>
<dbReference type="InterPro" id="IPR036412">
    <property type="entry name" value="HAD-like_sf"/>
</dbReference>
<evidence type="ECO:0000313" key="3">
    <source>
        <dbReference type="Proteomes" id="UP000255467"/>
    </source>
</evidence>
<dbReference type="PANTHER" id="PTHR43434">
    <property type="entry name" value="PHOSPHOGLYCOLATE PHOSPHATASE"/>
    <property type="match status" value="1"/>
</dbReference>
<dbReference type="STRING" id="1406858.GCA_000710895_00179"/>